<protein>
    <submittedName>
        <fullName evidence="2">TerD domain-containing protein</fullName>
    </submittedName>
</protein>
<dbReference type="AlphaFoldDB" id="A0A1I7YM72"/>
<dbReference type="Proteomes" id="UP000095287">
    <property type="component" value="Unplaced"/>
</dbReference>
<accession>A0A1I7YM72</accession>
<name>A0A1I7YM72_9BILA</name>
<dbReference type="WBParaSite" id="L893_g17516.t1">
    <property type="protein sequence ID" value="L893_g17516.t1"/>
    <property type="gene ID" value="L893_g17516"/>
</dbReference>
<organism evidence="1 2">
    <name type="scientific">Steinernema glaseri</name>
    <dbReference type="NCBI Taxonomy" id="37863"/>
    <lineage>
        <taxon>Eukaryota</taxon>
        <taxon>Metazoa</taxon>
        <taxon>Ecdysozoa</taxon>
        <taxon>Nematoda</taxon>
        <taxon>Chromadorea</taxon>
        <taxon>Rhabditida</taxon>
        <taxon>Tylenchina</taxon>
        <taxon>Panagrolaimomorpha</taxon>
        <taxon>Strongyloidoidea</taxon>
        <taxon>Steinernematidae</taxon>
        <taxon>Steinernema</taxon>
    </lineage>
</organism>
<keyword evidence="1" id="KW-1185">Reference proteome</keyword>
<sequence>MYAQKQSQKQKIEQFQVDAVFRQYYILSDEEHMIHQTAIAKYIVGQSNLGNVAITVSELSDGSWIVNFESAAEQFQVDAVFRQYYILSGEEHMIHQTAIAKYIVGQSNLGNVAIAVSELSDGSWIVNFESAAEVLLDRAFQAFLAVVQSNRRLTRDQCPGLFTRKGIAWLTSLQNNFWPYLKVILREKPSTAIDLLVDPKIQETLEPLIETYCRRNSSSG</sequence>
<reference evidence="2" key="1">
    <citation type="submission" date="2016-11" db="UniProtKB">
        <authorList>
            <consortium name="WormBaseParasite"/>
        </authorList>
    </citation>
    <scope>IDENTIFICATION</scope>
</reference>
<evidence type="ECO:0000313" key="2">
    <source>
        <dbReference type="WBParaSite" id="L893_g17516.t1"/>
    </source>
</evidence>
<evidence type="ECO:0000313" key="1">
    <source>
        <dbReference type="Proteomes" id="UP000095287"/>
    </source>
</evidence>
<proteinExistence type="predicted"/>